<comment type="subcellular location">
    <subcellularLocation>
        <location evidence="1 6">Cytoplasm</location>
    </subcellularLocation>
</comment>
<feature type="region of interest" description="Disordered" evidence="7">
    <location>
        <begin position="10"/>
        <end position="47"/>
    </location>
</feature>
<keyword evidence="5 6" id="KW-0175">Coiled coil</keyword>
<feature type="compositionally biased region" description="Polar residues" evidence="7">
    <location>
        <begin position="35"/>
        <end position="47"/>
    </location>
</feature>
<sequence length="421" mass="47577">MSEFDAFVEAADKDLKMDTSTRSSKGCLTPPIIQSPRTPNNGTFSNSEGIKIYHQHRQITPKKLSDQDHPLKEGDGIESQLRWRSASKLSNRKSLIQPIVAPKSPEDSIRQRKSLTPGNGPPAVIKVDRNGEPLVDHSSPKSLSLPVIATSSDISLILQKMANKELELLEGKHRIEELRKKLETEEQSYKERVNELEQMKEFVGNQFQQKTEKQCDNAHSIKSTQNSSLESSTNSVNSESMKRSKLEHDNQVQSQSVWSKPLAIFNQFDQIIQQELEKTLNWDEPSDHGDGKDDTRGTHNLQATKLSNDVRQAKSEDQSVTRSIWNFVHDMKAGLLGGEQANESRLDESRNVASDEFENLIDIDSRDSETMVQFKSASNQKGGNENKWNSNNNKLRFVGDNDNLITNKDASYRQEVEMTDL</sequence>
<evidence type="ECO:0000256" key="1">
    <source>
        <dbReference type="ARBA" id="ARBA00004496"/>
    </source>
</evidence>
<evidence type="ECO:0000313" key="8">
    <source>
        <dbReference type="EMBL" id="QLG73022.1"/>
    </source>
</evidence>
<feature type="compositionally biased region" description="Basic and acidic residues" evidence="7">
    <location>
        <begin position="279"/>
        <end position="297"/>
    </location>
</feature>
<evidence type="ECO:0000256" key="3">
    <source>
        <dbReference type="ARBA" id="ARBA00014140"/>
    </source>
</evidence>
<feature type="region of interest" description="Disordered" evidence="7">
    <location>
        <begin position="279"/>
        <end position="315"/>
    </location>
</feature>
<feature type="region of interest" description="Disordered" evidence="7">
    <location>
        <begin position="207"/>
        <end position="252"/>
    </location>
</feature>
<dbReference type="Proteomes" id="UP000509704">
    <property type="component" value="Chromosome 5"/>
</dbReference>
<dbReference type="OrthoDB" id="4036304at2759"/>
<dbReference type="EMBL" id="CP058608">
    <property type="protein sequence ID" value="QLG73022.1"/>
    <property type="molecule type" value="Genomic_DNA"/>
</dbReference>
<feature type="coiled-coil region" evidence="6">
    <location>
        <begin position="161"/>
        <end position="199"/>
    </location>
</feature>
<name>A0A7H9B5H4_ZYGMR</name>
<gene>
    <name evidence="6" type="primary">TDA11</name>
    <name evidence="8" type="ORF">HG535_0E01060</name>
</gene>
<keyword evidence="4 6" id="KW-0963">Cytoplasm</keyword>
<dbReference type="Pfam" id="PF17084">
    <property type="entry name" value="TDA11"/>
    <property type="match status" value="2"/>
</dbReference>
<evidence type="ECO:0000256" key="2">
    <source>
        <dbReference type="ARBA" id="ARBA00008382"/>
    </source>
</evidence>
<evidence type="ECO:0000256" key="5">
    <source>
        <dbReference type="ARBA" id="ARBA00023054"/>
    </source>
</evidence>
<evidence type="ECO:0000256" key="6">
    <source>
        <dbReference type="RuleBase" id="RU362140"/>
    </source>
</evidence>
<feature type="compositionally biased region" description="Polar residues" evidence="7">
    <location>
        <begin position="298"/>
        <end position="310"/>
    </location>
</feature>
<dbReference type="InterPro" id="IPR031388">
    <property type="entry name" value="Tda11"/>
</dbReference>
<feature type="region of interest" description="Disordered" evidence="7">
    <location>
        <begin position="94"/>
        <end position="123"/>
    </location>
</feature>
<proteinExistence type="inferred from homology"/>
<dbReference type="GO" id="GO:0005737">
    <property type="term" value="C:cytoplasm"/>
    <property type="evidence" value="ECO:0007669"/>
    <property type="project" value="UniProtKB-SubCell"/>
</dbReference>
<evidence type="ECO:0000256" key="7">
    <source>
        <dbReference type="SAM" id="MobiDB-lite"/>
    </source>
</evidence>
<reference evidence="8 9" key="1">
    <citation type="submission" date="2020-07" db="EMBL/GenBank/DDBJ databases">
        <title>The yeast mating-type switching endonuclease HO is a domesticated member of an unorthodox homing genetic element family.</title>
        <authorList>
            <person name="Coughlan A.Y."/>
            <person name="Lombardi L."/>
            <person name="Braun-Galleani S."/>
            <person name="Martos A.R."/>
            <person name="Galeote V."/>
            <person name="Bigey F."/>
            <person name="Dequin S."/>
            <person name="Byrne K.P."/>
            <person name="Wolfe K.H."/>
        </authorList>
    </citation>
    <scope>NUCLEOTIDE SEQUENCE [LARGE SCALE GENOMIC DNA]</scope>
    <source>
        <strain evidence="8 9">NRRL Y-6702</strain>
    </source>
</reference>
<keyword evidence="9" id="KW-1185">Reference proteome</keyword>
<feature type="compositionally biased region" description="Basic and acidic residues" evidence="7">
    <location>
        <begin position="240"/>
        <end position="250"/>
    </location>
</feature>
<evidence type="ECO:0000313" key="9">
    <source>
        <dbReference type="Proteomes" id="UP000509704"/>
    </source>
</evidence>
<dbReference type="AlphaFoldDB" id="A0A7H9B5H4"/>
<feature type="compositionally biased region" description="Low complexity" evidence="7">
    <location>
        <begin position="223"/>
        <end position="239"/>
    </location>
</feature>
<feature type="compositionally biased region" description="Basic and acidic residues" evidence="7">
    <location>
        <begin position="10"/>
        <end position="19"/>
    </location>
</feature>
<protein>
    <recommendedName>
        <fullName evidence="3 6">Topoisomerase I damage affected protein 11</fullName>
    </recommendedName>
</protein>
<comment type="similarity">
    <text evidence="2 6">Belongs to the TDA11 family.</text>
</comment>
<evidence type="ECO:0000256" key="4">
    <source>
        <dbReference type="ARBA" id="ARBA00022490"/>
    </source>
</evidence>
<organism evidence="8 9">
    <name type="scientific">Zygotorulaspora mrakii</name>
    <name type="common">Zygosaccharomyces mrakii</name>
    <dbReference type="NCBI Taxonomy" id="42260"/>
    <lineage>
        <taxon>Eukaryota</taxon>
        <taxon>Fungi</taxon>
        <taxon>Dikarya</taxon>
        <taxon>Ascomycota</taxon>
        <taxon>Saccharomycotina</taxon>
        <taxon>Saccharomycetes</taxon>
        <taxon>Saccharomycetales</taxon>
        <taxon>Saccharomycetaceae</taxon>
        <taxon>Zygotorulaspora</taxon>
    </lineage>
</organism>
<accession>A0A7H9B5H4</accession>